<evidence type="ECO:0000256" key="1">
    <source>
        <dbReference type="SAM" id="SignalP"/>
    </source>
</evidence>
<name>X5MPG0_9HYPH</name>
<dbReference type="InterPro" id="IPR015915">
    <property type="entry name" value="Kelch-typ_b-propeller"/>
</dbReference>
<evidence type="ECO:0000313" key="3">
    <source>
        <dbReference type="Proteomes" id="UP000032160"/>
    </source>
</evidence>
<dbReference type="InterPro" id="IPR006652">
    <property type="entry name" value="Kelch_1"/>
</dbReference>
<dbReference type="PANTHER" id="PTHR46375">
    <property type="entry name" value="KELCH REPEAT AND BTB DOMAIN-CONTAINING PROTEIN 13-RELATED"/>
    <property type="match status" value="1"/>
</dbReference>
<dbReference type="SMART" id="SM00612">
    <property type="entry name" value="Kelch"/>
    <property type="match status" value="4"/>
</dbReference>
<dbReference type="RefSeq" id="WP_043949254.1">
    <property type="nucleotide sequence ID" value="NZ_HG966617.1"/>
</dbReference>
<dbReference type="InterPro" id="IPR011043">
    <property type="entry name" value="Gal_Oxase/kelch_b-propeller"/>
</dbReference>
<dbReference type="InterPro" id="IPR052392">
    <property type="entry name" value="Kelch-BTB_domain-containing"/>
</dbReference>
<evidence type="ECO:0000313" key="2">
    <source>
        <dbReference type="EMBL" id="CDO61471.1"/>
    </source>
</evidence>
<dbReference type="Proteomes" id="UP000032160">
    <property type="component" value="Chromosome I"/>
</dbReference>
<dbReference type="EMBL" id="HG966617">
    <property type="protein sequence ID" value="CDO61471.1"/>
    <property type="molecule type" value="Genomic_DNA"/>
</dbReference>
<dbReference type="Pfam" id="PF01344">
    <property type="entry name" value="Kelch_1"/>
    <property type="match status" value="1"/>
</dbReference>
<organism evidence="2 3">
    <name type="scientific">Candidatus Phaeomarinibacter ectocarpi</name>
    <dbReference type="NCBI Taxonomy" id="1458461"/>
    <lineage>
        <taxon>Bacteria</taxon>
        <taxon>Pseudomonadati</taxon>
        <taxon>Pseudomonadota</taxon>
        <taxon>Alphaproteobacteria</taxon>
        <taxon>Hyphomicrobiales</taxon>
        <taxon>Parvibaculaceae</taxon>
        <taxon>Candidatus Phaeomarinibacter</taxon>
    </lineage>
</organism>
<dbReference type="SUPFAM" id="SSF50965">
    <property type="entry name" value="Galactose oxidase, central domain"/>
    <property type="match status" value="1"/>
</dbReference>
<gene>
    <name evidence="2" type="ORF">BN1012_Phect3259</name>
</gene>
<dbReference type="AlphaFoldDB" id="X5MPG0"/>
<dbReference type="KEGG" id="pect:BN1012_Phect3259"/>
<dbReference type="HOGENOM" id="CLU_004253_10_0_5"/>
<dbReference type="Pfam" id="PF24681">
    <property type="entry name" value="Kelch_KLHDC2_KLHL20_DRC7"/>
    <property type="match status" value="1"/>
</dbReference>
<dbReference type="PANTHER" id="PTHR46375:SF3">
    <property type="entry name" value="KELCH REPEAT AND BTB DOMAIN-CONTAINING PROTEIN 13"/>
    <property type="match status" value="1"/>
</dbReference>
<keyword evidence="3" id="KW-1185">Reference proteome</keyword>
<feature type="chain" id="PRO_5004960199" evidence="1">
    <location>
        <begin position="30"/>
        <end position="320"/>
    </location>
</feature>
<dbReference type="STRING" id="1458461.BN1012_Phect3259"/>
<dbReference type="Gene3D" id="2.120.10.80">
    <property type="entry name" value="Kelch-type beta propeller"/>
    <property type="match status" value="2"/>
</dbReference>
<reference evidence="2 3" key="1">
    <citation type="journal article" date="2014" name="Front. Genet.">
        <title>Genome and metabolic network of "Candidatus Phaeomarinobacter ectocarpi" Ec32, a new candidate genus of Alphaproteobacteria frequently associated with brown algae.</title>
        <authorList>
            <person name="Dittami S.M."/>
            <person name="Barbeyron T."/>
            <person name="Boyen C."/>
            <person name="Cambefort J."/>
            <person name="Collet G."/>
            <person name="Delage L."/>
            <person name="Gobet A."/>
            <person name="Groisillier A."/>
            <person name="Leblanc C."/>
            <person name="Michel G."/>
            <person name="Scornet D."/>
            <person name="Siegel A."/>
            <person name="Tapia J.E."/>
            <person name="Tonon T."/>
        </authorList>
    </citation>
    <scope>NUCLEOTIDE SEQUENCE [LARGE SCALE GENOMIC DNA]</scope>
    <source>
        <strain evidence="2 3">Ec32</strain>
    </source>
</reference>
<keyword evidence="1" id="KW-0732">Signal</keyword>
<feature type="signal peptide" evidence="1">
    <location>
        <begin position="1"/>
        <end position="29"/>
    </location>
</feature>
<accession>X5MPG0</accession>
<protein>
    <submittedName>
        <fullName evidence="2">FLJ33790 protein</fullName>
    </submittedName>
</protein>
<sequence>MVAALTKLRSAFLGSVLFGAIFTVAPAMAGSWSEGAPIGEARAFGAAAAQGETIYVAGGAGLKEPVADFAAYDVLGDIWRPLPTMPIGRQGFGMATALDGGVYVAGGYAGEDFDTPSSELWRYDMANAVWVRMADMPAGRARHGMASLDGKLYVVGGEGPNASRVFVYDTFQAAWSELGADLPAPRKDLGVVAAAGNIYALGGRTGNGVTAQVHMLDVAAGRWRQGTALPSPRADAAVGVVAGNIHLAGGRSNDPMRTFSEHYVLDASGGGWRTAEPLPLPRLGAASAGSGGAFVIVGGSGGAGVFSLFTTSDVVDIYKP</sequence>
<dbReference type="OrthoDB" id="9769308at2"/>
<proteinExistence type="predicted"/>